<dbReference type="EMBL" id="JABMIG020000300">
    <property type="protein sequence ID" value="KAL3781989.1"/>
    <property type="molecule type" value="Genomic_DNA"/>
</dbReference>
<evidence type="ECO:0000313" key="3">
    <source>
        <dbReference type="EMBL" id="KAL3781989.1"/>
    </source>
</evidence>
<evidence type="ECO:0008006" key="5">
    <source>
        <dbReference type="Google" id="ProtNLM"/>
    </source>
</evidence>
<keyword evidence="2" id="KW-1133">Transmembrane helix</keyword>
<feature type="transmembrane region" description="Helical" evidence="2">
    <location>
        <begin position="98"/>
        <end position="124"/>
    </location>
</feature>
<feature type="region of interest" description="Disordered" evidence="1">
    <location>
        <begin position="34"/>
        <end position="56"/>
    </location>
</feature>
<keyword evidence="4" id="KW-1185">Reference proteome</keyword>
<protein>
    <recommendedName>
        <fullName evidence="5">EF-hand domain-containing protein</fullName>
    </recommendedName>
</protein>
<feature type="region of interest" description="Disordered" evidence="1">
    <location>
        <begin position="345"/>
        <end position="375"/>
    </location>
</feature>
<evidence type="ECO:0000256" key="1">
    <source>
        <dbReference type="SAM" id="MobiDB-lite"/>
    </source>
</evidence>
<dbReference type="Proteomes" id="UP001516023">
    <property type="component" value="Unassembled WGS sequence"/>
</dbReference>
<comment type="caution">
    <text evidence="3">The sequence shown here is derived from an EMBL/GenBank/DDBJ whole genome shotgun (WGS) entry which is preliminary data.</text>
</comment>
<evidence type="ECO:0000256" key="2">
    <source>
        <dbReference type="SAM" id="Phobius"/>
    </source>
</evidence>
<evidence type="ECO:0000313" key="4">
    <source>
        <dbReference type="Proteomes" id="UP001516023"/>
    </source>
</evidence>
<sequence length="375" mass="42218">MSNLTREAASAGARYKLNSSGEEFLEPLLGITELDSDDSSEEEENVEDGGNGDIQKQGPWTKLKTIAGKEPKSNTFKGEYDLWVNVRLSFCILHSSQVYCILGAGVGFFALAFVFAPQTLVFIAGSICIANLNNLLRVDALRLEQEVDVLSAEIDVLTPEADRARVVEGELQEIADQQHCNVDKLVELVKENQDIIDAMKENLRKRVIQDIVKIVVDCDKDNDMRINKVEAKMLALKIRIQLQEYGVDFDEARFYKVLSVNPSVPRIISIVQKLCPHYVQHMAIQQDEPSTDDAEDDTEVVNEDEAEELKQVYDMFTWQSDEDTGLSAGRRESLMAPTKWESKRNINRTRFSDPSGRRTIVSGDLRGNTPTHFSK</sequence>
<organism evidence="3 4">
    <name type="scientific">Cyclotella cryptica</name>
    <dbReference type="NCBI Taxonomy" id="29204"/>
    <lineage>
        <taxon>Eukaryota</taxon>
        <taxon>Sar</taxon>
        <taxon>Stramenopiles</taxon>
        <taxon>Ochrophyta</taxon>
        <taxon>Bacillariophyta</taxon>
        <taxon>Coscinodiscophyceae</taxon>
        <taxon>Thalassiosirophycidae</taxon>
        <taxon>Stephanodiscales</taxon>
        <taxon>Stephanodiscaceae</taxon>
        <taxon>Cyclotella</taxon>
    </lineage>
</organism>
<gene>
    <name evidence="3" type="ORF">HJC23_013817</name>
</gene>
<keyword evidence="2" id="KW-0472">Membrane</keyword>
<dbReference type="AlphaFoldDB" id="A0ABD3P1A9"/>
<accession>A0ABD3P1A9</accession>
<proteinExistence type="predicted"/>
<feature type="compositionally biased region" description="Acidic residues" evidence="1">
    <location>
        <begin position="34"/>
        <end position="47"/>
    </location>
</feature>
<name>A0ABD3P1A9_9STRA</name>
<keyword evidence="2" id="KW-0812">Transmembrane</keyword>
<reference evidence="3 4" key="1">
    <citation type="journal article" date="2020" name="G3 (Bethesda)">
        <title>Improved Reference Genome for Cyclotella cryptica CCMP332, a Model for Cell Wall Morphogenesis, Salinity Adaptation, and Lipid Production in Diatoms (Bacillariophyta).</title>
        <authorList>
            <person name="Roberts W.R."/>
            <person name="Downey K.M."/>
            <person name="Ruck E.C."/>
            <person name="Traller J.C."/>
            <person name="Alverson A.J."/>
        </authorList>
    </citation>
    <scope>NUCLEOTIDE SEQUENCE [LARGE SCALE GENOMIC DNA]</scope>
    <source>
        <strain evidence="3 4">CCMP332</strain>
    </source>
</reference>